<evidence type="ECO:0000259" key="1">
    <source>
        <dbReference type="Pfam" id="PF05170"/>
    </source>
</evidence>
<protein>
    <submittedName>
        <fullName evidence="2">Putative assembly protein</fullName>
    </submittedName>
</protein>
<dbReference type="AlphaFoldDB" id="A0A1J5T1C7"/>
<gene>
    <name evidence="2" type="ORF">GALL_79750</name>
</gene>
<dbReference type="PANTHER" id="PTHR30441:SF4">
    <property type="entry name" value="PROTEIN ASMA"/>
    <property type="match status" value="1"/>
</dbReference>
<sequence length="756" mass="77864">MRPALIAKLLLLGVMALAVTLVAVAKSINVAAYRPLLVQAVRQATGRDLVIKGRLSLRLSLNPALVAHDVELSNRSGGSAPVMLRVEKVEADIGLVALLGRHVSIRHLILHDADLLLERDGAGRDNWSFDGHPVTADPSSGGTPTQLDLSQLTIVQGTITYHDARRGPDQHIQLEQFSLDAPIPGAPVGLLSTGTWDGKRFDLSGTLGSAGAFNDFVARTGRKTFPLKLKAVLPGLIMTADGTVSSGRGGPRLAVGLSADSADLAASGRLIGLDLPPLGAARMTVTLNGPLFDPRLDDIDAVLGRRDAGSLAIKGTVADPRRFTGVDLRLLADGDSLAAFTRALGYPLPAMGGMKASARIRDQQGGWVLQNVALALGHSDLTGEVTLRGGLAHPAVEARLTSAVFDAGELLGVAAPAVPVAAGGGRALPLFSDSPLPLNLLHWGDLDLVWSIGRLSDGLFLAQSVRLAATLTGGRLSLQAAAAQAANGTLRGDLTVDGAPSPPRVEVSLAADKVDLGQLLHDLRLSDLLQGGQTDYRLRLKGGGRSLHAIMASATGESLLVMGAGQLAGGPQAPAPAPGAEASAESGLSSMGLLHQIAPWAPDGDGALRCLVSDFILSDGLAKSDVLLADTPALTLVGQGSVNLGTETLDLTLVPRPKDRSLLPIALPVDVRGDLTRPLIGANQGTLVRGTGGLAGLPGSPAVPLPEAAGVGNACLEAVVAARHAPPQHPGKGRKRIVKAPILPRVSELMQELIGK</sequence>
<dbReference type="InterPro" id="IPR007844">
    <property type="entry name" value="AsmA"/>
</dbReference>
<dbReference type="Pfam" id="PF05170">
    <property type="entry name" value="AsmA"/>
    <property type="match status" value="1"/>
</dbReference>
<proteinExistence type="predicted"/>
<dbReference type="EMBL" id="MLJW01000024">
    <property type="protein sequence ID" value="OIR10048.1"/>
    <property type="molecule type" value="Genomic_DNA"/>
</dbReference>
<dbReference type="PANTHER" id="PTHR30441">
    <property type="entry name" value="DUF748 DOMAIN-CONTAINING PROTEIN"/>
    <property type="match status" value="1"/>
</dbReference>
<dbReference type="InterPro" id="IPR052894">
    <property type="entry name" value="AsmA-related"/>
</dbReference>
<dbReference type="GO" id="GO:0090313">
    <property type="term" value="P:regulation of protein targeting to membrane"/>
    <property type="evidence" value="ECO:0007669"/>
    <property type="project" value="TreeGrafter"/>
</dbReference>
<dbReference type="GO" id="GO:0005886">
    <property type="term" value="C:plasma membrane"/>
    <property type="evidence" value="ECO:0007669"/>
    <property type="project" value="TreeGrafter"/>
</dbReference>
<comment type="caution">
    <text evidence="2">The sequence shown here is derived from an EMBL/GenBank/DDBJ whole genome shotgun (WGS) entry which is preliminary data.</text>
</comment>
<evidence type="ECO:0000313" key="2">
    <source>
        <dbReference type="EMBL" id="OIR10048.1"/>
    </source>
</evidence>
<feature type="domain" description="AsmA" evidence="1">
    <location>
        <begin position="7"/>
        <end position="182"/>
    </location>
</feature>
<reference evidence="2" key="1">
    <citation type="submission" date="2016-10" db="EMBL/GenBank/DDBJ databases">
        <title>Sequence of Gallionella enrichment culture.</title>
        <authorList>
            <person name="Poehlein A."/>
            <person name="Muehling M."/>
            <person name="Daniel R."/>
        </authorList>
    </citation>
    <scope>NUCLEOTIDE SEQUENCE</scope>
</reference>
<accession>A0A1J5T1C7</accession>
<name>A0A1J5T1C7_9ZZZZ</name>
<organism evidence="2">
    <name type="scientific">mine drainage metagenome</name>
    <dbReference type="NCBI Taxonomy" id="410659"/>
    <lineage>
        <taxon>unclassified sequences</taxon>
        <taxon>metagenomes</taxon>
        <taxon>ecological metagenomes</taxon>
    </lineage>
</organism>